<comment type="caution">
    <text evidence="12">The sequence shown here is derived from an EMBL/GenBank/DDBJ whole genome shotgun (WGS) entry which is preliminary data.</text>
</comment>
<feature type="transmembrane region" description="Helical" evidence="9">
    <location>
        <begin position="381"/>
        <end position="400"/>
    </location>
</feature>
<dbReference type="RefSeq" id="WP_010026152.1">
    <property type="nucleotide sequence ID" value="NZ_AFVQ02000109.1"/>
</dbReference>
<feature type="transmembrane region" description="Helical" evidence="9">
    <location>
        <begin position="184"/>
        <end position="202"/>
    </location>
</feature>
<dbReference type="GO" id="GO:0010041">
    <property type="term" value="P:response to iron(III) ion"/>
    <property type="evidence" value="ECO:0007669"/>
    <property type="project" value="TreeGrafter"/>
</dbReference>
<comment type="subcellular location">
    <subcellularLocation>
        <location evidence="1">Cell membrane</location>
        <topology evidence="1">Multi-pass membrane protein</topology>
    </subcellularLocation>
</comment>
<gene>
    <name evidence="12" type="ORF">SINU_08670</name>
</gene>
<dbReference type="PANTHER" id="PTHR33908">
    <property type="entry name" value="MANNOSYLTRANSFERASE YKCB-RELATED"/>
    <property type="match status" value="1"/>
</dbReference>
<evidence type="ECO:0000256" key="4">
    <source>
        <dbReference type="ARBA" id="ARBA00022679"/>
    </source>
</evidence>
<name>A0A0U1QNF1_9BACL</name>
<feature type="domain" description="Putative mannosyltransferase YkcA/B-like C-terminal" evidence="11">
    <location>
        <begin position="628"/>
        <end position="713"/>
    </location>
</feature>
<dbReference type="GO" id="GO:0005886">
    <property type="term" value="C:plasma membrane"/>
    <property type="evidence" value="ECO:0007669"/>
    <property type="project" value="UniProtKB-SubCell"/>
</dbReference>
<feature type="transmembrane region" description="Helical" evidence="9">
    <location>
        <begin position="435"/>
        <end position="456"/>
    </location>
</feature>
<keyword evidence="13" id="KW-1185">Reference proteome</keyword>
<reference evidence="12 13" key="1">
    <citation type="journal article" date="2011" name="J. Bacteriol.">
        <title>Draft genome sequence of Sporolactobacillus inulinus strain CASD, an efficient D-lactic acid-producing bacterium with high-concentration lactate tolerance capability.</title>
        <authorList>
            <person name="Yu B."/>
            <person name="Su F."/>
            <person name="Wang L."/>
            <person name="Xu K."/>
            <person name="Zhao B."/>
            <person name="Xu P."/>
        </authorList>
    </citation>
    <scope>NUCLEOTIDE SEQUENCE [LARGE SCALE GENOMIC DNA]</scope>
    <source>
        <strain evidence="12 13">CASD</strain>
    </source>
</reference>
<evidence type="ECO:0000256" key="3">
    <source>
        <dbReference type="ARBA" id="ARBA00022676"/>
    </source>
</evidence>
<dbReference type="GO" id="GO:0009103">
    <property type="term" value="P:lipopolysaccharide biosynthetic process"/>
    <property type="evidence" value="ECO:0007669"/>
    <property type="project" value="UniProtKB-ARBA"/>
</dbReference>
<evidence type="ECO:0000256" key="8">
    <source>
        <dbReference type="SAM" id="MobiDB-lite"/>
    </source>
</evidence>
<feature type="compositionally biased region" description="Polar residues" evidence="8">
    <location>
        <begin position="274"/>
        <end position="297"/>
    </location>
</feature>
<evidence type="ECO:0000256" key="5">
    <source>
        <dbReference type="ARBA" id="ARBA00022692"/>
    </source>
</evidence>
<accession>A0A0U1QNF1</accession>
<feature type="region of interest" description="Disordered" evidence="8">
    <location>
        <begin position="262"/>
        <end position="361"/>
    </location>
</feature>
<feature type="transmembrane region" description="Helical" evidence="9">
    <location>
        <begin position="493"/>
        <end position="513"/>
    </location>
</feature>
<evidence type="ECO:0000259" key="10">
    <source>
        <dbReference type="Pfam" id="PF13231"/>
    </source>
</evidence>
<feature type="transmembrane region" description="Helical" evidence="9">
    <location>
        <begin position="138"/>
        <end position="154"/>
    </location>
</feature>
<evidence type="ECO:0000256" key="2">
    <source>
        <dbReference type="ARBA" id="ARBA00022475"/>
    </source>
</evidence>
<dbReference type="EMBL" id="AFVQ02000109">
    <property type="protein sequence ID" value="KLI02331.1"/>
    <property type="molecule type" value="Genomic_DNA"/>
</dbReference>
<evidence type="ECO:0000256" key="9">
    <source>
        <dbReference type="SAM" id="Phobius"/>
    </source>
</evidence>
<feature type="domain" description="Glycosyltransferase RgtA/B/C/D-like" evidence="10">
    <location>
        <begin position="65"/>
        <end position="223"/>
    </location>
</feature>
<dbReference type="InterPro" id="IPR038731">
    <property type="entry name" value="RgtA/B/C-like"/>
</dbReference>
<keyword evidence="6 9" id="KW-1133">Transmembrane helix</keyword>
<dbReference type="InterPro" id="IPR050297">
    <property type="entry name" value="LipidA_mod_glycosyltrf_83"/>
</dbReference>
<dbReference type="Proteomes" id="UP000035553">
    <property type="component" value="Unassembled WGS sequence"/>
</dbReference>
<evidence type="ECO:0000313" key="13">
    <source>
        <dbReference type="Proteomes" id="UP000035553"/>
    </source>
</evidence>
<dbReference type="GO" id="GO:0016763">
    <property type="term" value="F:pentosyltransferase activity"/>
    <property type="evidence" value="ECO:0007669"/>
    <property type="project" value="TreeGrafter"/>
</dbReference>
<dbReference type="Pfam" id="PF13231">
    <property type="entry name" value="PMT_2"/>
    <property type="match status" value="1"/>
</dbReference>
<dbReference type="AlphaFoldDB" id="A0A0U1QNF1"/>
<dbReference type="STRING" id="1069536.SINU_08670"/>
<sequence length="746" mass="80047">MNLLKNKRIDFYLLGVILLSLFMNFFLLSQASTNAYYTVAVKSMMKNFHNFFYASFDPAGFITVDKPPVALWLQTLSAKVFGFSNFSVLLPEALAAVSATVIVYQMVKQKAGRIAAFISGITMSVTPIFIAVTRTNNVDSILILTLVIAAWAVFKAAATTKLRWLLLSAVMIGIGFNVKMLEAFMILPAIYLFYFIAVKVNWKKKIMHLVAATVVLAAISLSWAVVVDSIPADKRPYIGSSQTNSVLELAFGYNGVSRLTGQQGGAGAGKMPTRQKSSASQAQQVPFSDKNTQNGNANHAPGGTAPTGTLNGGPGGSNNAGNGTPANGAQSDGPSVSGKTMGGTPPGGMNDGRGAGRQGGMFGTGNAGPLRLFSKALSGQASWLLPFVLFSGIAVVADFLRRRKLDQKHAFAIFWLAWLVPAMAFFSIAGFFHHYYLSLLAPPIAALTGLGFTYMWRDFSDSTRSWRSFLLPIAFGGTLLFEAAIFYQNSIATLWIILLIIAAVLTTGIGLIWRSTDRKIQAAIVGTSIFVMLLAPLYWTLPSTFNQTNSSIPVAGPTSTQTGMGGMGMKGGGQRGRAQSGNAEGGAPSMNQEAGTSRLEMPSNESGAAPTRTRSVRRGMGDQVNTKLLTYLRRHYTGEKYILGVERAQSAYSIMLKTNDAVMAMGGFSGNDPALTVSKLEKMVKAGEIKYFLLSESQGMGSSPSVTNWIQKHFKKVPTSDWSDTNSNSSQNGQGGQSNLYVYQKS</sequence>
<evidence type="ECO:0000256" key="6">
    <source>
        <dbReference type="ARBA" id="ARBA00022989"/>
    </source>
</evidence>
<feature type="transmembrane region" description="Helical" evidence="9">
    <location>
        <begin position="520"/>
        <end position="541"/>
    </location>
</feature>
<keyword evidence="3" id="KW-0328">Glycosyltransferase</keyword>
<dbReference type="InterPro" id="IPR056785">
    <property type="entry name" value="YkcA/B-like_C"/>
</dbReference>
<evidence type="ECO:0000313" key="12">
    <source>
        <dbReference type="EMBL" id="KLI02331.1"/>
    </source>
</evidence>
<keyword evidence="4 12" id="KW-0808">Transferase</keyword>
<keyword evidence="5 9" id="KW-0812">Transmembrane</keyword>
<feature type="compositionally biased region" description="Low complexity" evidence="8">
    <location>
        <begin position="319"/>
        <end position="329"/>
    </location>
</feature>
<keyword evidence="2" id="KW-1003">Cell membrane</keyword>
<feature type="region of interest" description="Disordered" evidence="8">
    <location>
        <begin position="569"/>
        <end position="614"/>
    </location>
</feature>
<evidence type="ECO:0000259" key="11">
    <source>
        <dbReference type="Pfam" id="PF24878"/>
    </source>
</evidence>
<evidence type="ECO:0000256" key="7">
    <source>
        <dbReference type="ARBA" id="ARBA00023136"/>
    </source>
</evidence>
<organism evidence="12 13">
    <name type="scientific">Sporolactobacillus inulinus CASD</name>
    <dbReference type="NCBI Taxonomy" id="1069536"/>
    <lineage>
        <taxon>Bacteria</taxon>
        <taxon>Bacillati</taxon>
        <taxon>Bacillota</taxon>
        <taxon>Bacilli</taxon>
        <taxon>Bacillales</taxon>
        <taxon>Sporolactobacillaceae</taxon>
        <taxon>Sporolactobacillus</taxon>
    </lineage>
</organism>
<dbReference type="PANTHER" id="PTHR33908:SF3">
    <property type="entry name" value="UNDECAPRENYL PHOSPHATE-ALPHA-4-AMINO-4-DEOXY-L-ARABINOSE ARABINOSYL TRANSFERASE"/>
    <property type="match status" value="1"/>
</dbReference>
<dbReference type="OrthoDB" id="9810398at2"/>
<dbReference type="Pfam" id="PF24878">
    <property type="entry name" value="YkcB_C"/>
    <property type="match status" value="1"/>
</dbReference>
<feature type="region of interest" description="Disordered" evidence="8">
    <location>
        <begin position="718"/>
        <end position="746"/>
    </location>
</feature>
<feature type="transmembrane region" description="Helical" evidence="9">
    <location>
        <begin position="114"/>
        <end position="132"/>
    </location>
</feature>
<feature type="transmembrane region" description="Helical" evidence="9">
    <location>
        <begin position="209"/>
        <end position="226"/>
    </location>
</feature>
<feature type="transmembrane region" description="Helical" evidence="9">
    <location>
        <begin position="468"/>
        <end position="487"/>
    </location>
</feature>
<feature type="transmembrane region" description="Helical" evidence="9">
    <location>
        <begin position="86"/>
        <end position="107"/>
    </location>
</feature>
<feature type="compositionally biased region" description="Gly residues" evidence="8">
    <location>
        <begin position="340"/>
        <end position="361"/>
    </location>
</feature>
<feature type="transmembrane region" description="Helical" evidence="9">
    <location>
        <begin position="12"/>
        <end position="37"/>
    </location>
</feature>
<feature type="compositionally biased region" description="Low complexity" evidence="8">
    <location>
        <begin position="719"/>
        <end position="732"/>
    </location>
</feature>
<evidence type="ECO:0000256" key="1">
    <source>
        <dbReference type="ARBA" id="ARBA00004651"/>
    </source>
</evidence>
<keyword evidence="7 9" id="KW-0472">Membrane</keyword>
<protein>
    <submittedName>
        <fullName evidence="12">Glycosyltransferase</fullName>
    </submittedName>
</protein>
<feature type="transmembrane region" description="Helical" evidence="9">
    <location>
        <begin position="412"/>
        <end position="429"/>
    </location>
</feature>
<proteinExistence type="predicted"/>